<evidence type="ECO:0000256" key="1">
    <source>
        <dbReference type="SAM" id="MobiDB-lite"/>
    </source>
</evidence>
<feature type="compositionally biased region" description="Low complexity" evidence="1">
    <location>
        <begin position="1"/>
        <end position="15"/>
    </location>
</feature>
<name>A0AAW0K425_MYOGA</name>
<evidence type="ECO:0000313" key="3">
    <source>
        <dbReference type="Proteomes" id="UP001488838"/>
    </source>
</evidence>
<evidence type="ECO:0000313" key="2">
    <source>
        <dbReference type="EMBL" id="KAK7834034.1"/>
    </source>
</evidence>
<organism evidence="2 3">
    <name type="scientific">Myodes glareolus</name>
    <name type="common">Bank vole</name>
    <name type="synonym">Clethrionomys glareolus</name>
    <dbReference type="NCBI Taxonomy" id="447135"/>
    <lineage>
        <taxon>Eukaryota</taxon>
        <taxon>Metazoa</taxon>
        <taxon>Chordata</taxon>
        <taxon>Craniata</taxon>
        <taxon>Vertebrata</taxon>
        <taxon>Euteleostomi</taxon>
        <taxon>Mammalia</taxon>
        <taxon>Eutheria</taxon>
        <taxon>Euarchontoglires</taxon>
        <taxon>Glires</taxon>
        <taxon>Rodentia</taxon>
        <taxon>Myomorpha</taxon>
        <taxon>Muroidea</taxon>
        <taxon>Cricetidae</taxon>
        <taxon>Arvicolinae</taxon>
        <taxon>Myodes</taxon>
    </lineage>
</organism>
<proteinExistence type="predicted"/>
<keyword evidence="3" id="KW-1185">Reference proteome</keyword>
<reference evidence="2 3" key="1">
    <citation type="journal article" date="2023" name="bioRxiv">
        <title>Conserved and derived expression patterns and positive selection on dental genes reveal complex evolutionary context of ever-growing rodent molars.</title>
        <authorList>
            <person name="Calamari Z.T."/>
            <person name="Song A."/>
            <person name="Cohen E."/>
            <person name="Akter M."/>
            <person name="Roy R.D."/>
            <person name="Hallikas O."/>
            <person name="Christensen M.M."/>
            <person name="Li P."/>
            <person name="Marangoni P."/>
            <person name="Jernvall J."/>
            <person name="Klein O.D."/>
        </authorList>
    </citation>
    <scope>NUCLEOTIDE SEQUENCE [LARGE SCALE GENOMIC DNA]</scope>
    <source>
        <strain evidence="2">V071</strain>
    </source>
</reference>
<accession>A0AAW0K425</accession>
<feature type="region of interest" description="Disordered" evidence="1">
    <location>
        <begin position="55"/>
        <end position="89"/>
    </location>
</feature>
<sequence length="150" mass="16920">MSYQKLLADSQSLADLLDENMPDLPQDKTTPEEHGPGIDIFTLHKPGEYDVEAVLFKDDEKSQNKDADSKETKEPEDNKEASGPDDLELELENLEINDDMLELEDGDEAEDLTKRLLDEQELEDEEASSGSHLRLTVDAFLQQLPMSTEI</sequence>
<protein>
    <submittedName>
        <fullName evidence="2">Uncharacterized protein</fullName>
    </submittedName>
</protein>
<feature type="compositionally biased region" description="Basic and acidic residues" evidence="1">
    <location>
        <begin position="25"/>
        <end position="36"/>
    </location>
</feature>
<comment type="caution">
    <text evidence="2">The sequence shown here is derived from an EMBL/GenBank/DDBJ whole genome shotgun (WGS) entry which is preliminary data.</text>
</comment>
<dbReference type="AlphaFoldDB" id="A0AAW0K425"/>
<dbReference type="Proteomes" id="UP001488838">
    <property type="component" value="Unassembled WGS sequence"/>
</dbReference>
<gene>
    <name evidence="2" type="ORF">U0070_005015</name>
</gene>
<dbReference type="EMBL" id="JBBHLL010000005">
    <property type="protein sequence ID" value="KAK7834034.1"/>
    <property type="molecule type" value="Genomic_DNA"/>
</dbReference>
<feature type="compositionally biased region" description="Basic and acidic residues" evidence="1">
    <location>
        <begin position="55"/>
        <end position="82"/>
    </location>
</feature>
<feature type="region of interest" description="Disordered" evidence="1">
    <location>
        <begin position="1"/>
        <end position="39"/>
    </location>
</feature>